<name>A0A9P6C9Q1_9AGAR</name>
<gene>
    <name evidence="1" type="ORF">P691DRAFT_801174</name>
</gene>
<protein>
    <submittedName>
        <fullName evidence="1">Uncharacterized protein</fullName>
    </submittedName>
</protein>
<accession>A0A9P6C9Q1</accession>
<dbReference type="Proteomes" id="UP000807342">
    <property type="component" value="Unassembled WGS sequence"/>
</dbReference>
<comment type="caution">
    <text evidence="1">The sequence shown here is derived from an EMBL/GenBank/DDBJ whole genome shotgun (WGS) entry which is preliminary data.</text>
</comment>
<dbReference type="EMBL" id="MU151062">
    <property type="protein sequence ID" value="KAF9453353.1"/>
    <property type="molecule type" value="Genomic_DNA"/>
</dbReference>
<reference evidence="1" key="1">
    <citation type="submission" date="2020-11" db="EMBL/GenBank/DDBJ databases">
        <authorList>
            <consortium name="DOE Joint Genome Institute"/>
            <person name="Ahrendt S."/>
            <person name="Riley R."/>
            <person name="Andreopoulos W."/>
            <person name="Labutti K."/>
            <person name="Pangilinan J."/>
            <person name="Ruiz-Duenas F.J."/>
            <person name="Barrasa J.M."/>
            <person name="Sanchez-Garcia M."/>
            <person name="Camarero S."/>
            <person name="Miyauchi S."/>
            <person name="Serrano A."/>
            <person name="Linde D."/>
            <person name="Babiker R."/>
            <person name="Drula E."/>
            <person name="Ayuso-Fernandez I."/>
            <person name="Pacheco R."/>
            <person name="Padilla G."/>
            <person name="Ferreira P."/>
            <person name="Barriuso J."/>
            <person name="Kellner H."/>
            <person name="Castanera R."/>
            <person name="Alfaro M."/>
            <person name="Ramirez L."/>
            <person name="Pisabarro A.G."/>
            <person name="Kuo A."/>
            <person name="Tritt A."/>
            <person name="Lipzen A."/>
            <person name="He G."/>
            <person name="Yan M."/>
            <person name="Ng V."/>
            <person name="Cullen D."/>
            <person name="Martin F."/>
            <person name="Rosso M.-N."/>
            <person name="Henrissat B."/>
            <person name="Hibbett D."/>
            <person name="Martinez A.T."/>
            <person name="Grigoriev I.V."/>
        </authorList>
    </citation>
    <scope>NUCLEOTIDE SEQUENCE</scope>
    <source>
        <strain evidence="1">MF-IS2</strain>
    </source>
</reference>
<proteinExistence type="predicted"/>
<evidence type="ECO:0000313" key="2">
    <source>
        <dbReference type="Proteomes" id="UP000807342"/>
    </source>
</evidence>
<dbReference type="AlphaFoldDB" id="A0A9P6C9Q1"/>
<sequence>MHNAAWGLAGIGQSFLALAAGGSSFLPSDLWLFRGAHHIGKLGRLDPIICVRALLVYPTT</sequence>
<evidence type="ECO:0000313" key="1">
    <source>
        <dbReference type="EMBL" id="KAF9453353.1"/>
    </source>
</evidence>
<organism evidence="1 2">
    <name type="scientific">Macrolepiota fuliginosa MF-IS2</name>
    <dbReference type="NCBI Taxonomy" id="1400762"/>
    <lineage>
        <taxon>Eukaryota</taxon>
        <taxon>Fungi</taxon>
        <taxon>Dikarya</taxon>
        <taxon>Basidiomycota</taxon>
        <taxon>Agaricomycotina</taxon>
        <taxon>Agaricomycetes</taxon>
        <taxon>Agaricomycetidae</taxon>
        <taxon>Agaricales</taxon>
        <taxon>Agaricineae</taxon>
        <taxon>Agaricaceae</taxon>
        <taxon>Macrolepiota</taxon>
    </lineage>
</organism>
<keyword evidence="2" id="KW-1185">Reference proteome</keyword>